<dbReference type="Proteomes" id="UP001282288">
    <property type="component" value="Unassembled WGS sequence"/>
</dbReference>
<dbReference type="EMBL" id="JARAWP010000008">
    <property type="protein sequence ID" value="MDX3019057.1"/>
    <property type="molecule type" value="Genomic_DNA"/>
</dbReference>
<evidence type="ECO:0000313" key="2">
    <source>
        <dbReference type="EMBL" id="MDX3019057.1"/>
    </source>
</evidence>
<name>A0AAP6B7K9_9ACTN</name>
<protein>
    <submittedName>
        <fullName evidence="1">Uncharacterized protein</fullName>
    </submittedName>
</protein>
<comment type="caution">
    <text evidence="1">The sequence shown here is derived from an EMBL/GenBank/DDBJ whole genome shotgun (WGS) entry which is preliminary data.</text>
</comment>
<evidence type="ECO:0000313" key="1">
    <source>
        <dbReference type="EMBL" id="MDX2959655.1"/>
    </source>
</evidence>
<dbReference type="Proteomes" id="UP001272987">
    <property type="component" value="Unassembled WGS sequence"/>
</dbReference>
<dbReference type="RefSeq" id="WP_010350129.1">
    <property type="nucleotide sequence ID" value="NZ_BCMK01000100.1"/>
</dbReference>
<accession>A0AAP6B7K9</accession>
<reference evidence="1 3" key="1">
    <citation type="journal article" date="2023" name="Microb. Genom.">
        <title>Mesoterricola silvestris gen. nov., sp. nov., Mesoterricola sediminis sp. nov., Geothrix oryzae sp. nov., Geothrix edaphica sp. nov., Geothrix rubra sp. nov., and Geothrix limicola sp. nov., six novel members of Acidobacteriota isolated from soils.</title>
        <authorList>
            <person name="Weisberg A.J."/>
            <person name="Pearce E."/>
            <person name="Kramer C.G."/>
            <person name="Chang J.H."/>
            <person name="Clarke C.R."/>
        </authorList>
    </citation>
    <scope>NUCLEOTIDE SEQUENCE</scope>
    <source>
        <strain evidence="2 3">NB05-1H</strain>
        <strain evidence="1">NRRL_B-16521</strain>
    </source>
</reference>
<evidence type="ECO:0000313" key="4">
    <source>
        <dbReference type="Proteomes" id="UP001282288"/>
    </source>
</evidence>
<organism evidence="1 4">
    <name type="scientific">Streptomyces acidiscabies</name>
    <dbReference type="NCBI Taxonomy" id="42234"/>
    <lineage>
        <taxon>Bacteria</taxon>
        <taxon>Bacillati</taxon>
        <taxon>Actinomycetota</taxon>
        <taxon>Actinomycetes</taxon>
        <taxon>Kitasatosporales</taxon>
        <taxon>Streptomycetaceae</taxon>
        <taxon>Streptomyces</taxon>
    </lineage>
</organism>
<sequence length="167" mass="16688">MLTSSRPNGRRLLNKSLGLLAVAGMGLGAVAMTGGTAYAALSNRGGGNVPLSIQGGRVSLPDSANSVLVTIPGTGAFCTGRPGDRSANISTGLQVGEGTSFSIDAFSDGSCRGNKVSPGIGYTASYNGPSPKNGTFTLVQVRITNPAMFVCTDGGWTDGLGAGCRQA</sequence>
<evidence type="ECO:0000313" key="3">
    <source>
        <dbReference type="Proteomes" id="UP001272987"/>
    </source>
</evidence>
<dbReference type="GeneID" id="69806090"/>
<dbReference type="EMBL" id="JARAWC010000004">
    <property type="protein sequence ID" value="MDX2959655.1"/>
    <property type="molecule type" value="Genomic_DNA"/>
</dbReference>
<proteinExistence type="predicted"/>
<keyword evidence="3" id="KW-1185">Reference proteome</keyword>
<gene>
    <name evidence="1" type="ORF">PV399_07990</name>
    <name evidence="2" type="ORF">PV666_14300</name>
</gene>
<dbReference type="AlphaFoldDB" id="A0AAP6B7K9"/>